<dbReference type="RefSeq" id="WP_199110433.1">
    <property type="nucleotide sequence ID" value="NZ_JAHWXQ010000003.1"/>
</dbReference>
<evidence type="ECO:0000313" key="3">
    <source>
        <dbReference type="EMBL" id="MBW3365927.1"/>
    </source>
</evidence>
<dbReference type="Pfam" id="PF13568">
    <property type="entry name" value="OMP_b-brl_2"/>
    <property type="match status" value="1"/>
</dbReference>
<dbReference type="InterPro" id="IPR011250">
    <property type="entry name" value="OMP/PagP_B-barrel"/>
</dbReference>
<name>A0ABS6XDE6_9BACT</name>
<reference evidence="3 4" key="1">
    <citation type="submission" date="2021-07" db="EMBL/GenBank/DDBJ databases">
        <authorList>
            <person name="Kim M.K."/>
        </authorList>
    </citation>
    <scope>NUCLEOTIDE SEQUENCE [LARGE SCALE GENOMIC DNA]</scope>
    <source>
        <strain evidence="3 4">HLY7-15</strain>
    </source>
</reference>
<feature type="signal peptide" evidence="1">
    <location>
        <begin position="1"/>
        <end position="21"/>
    </location>
</feature>
<feature type="chain" id="PRO_5046072284" evidence="1">
    <location>
        <begin position="22"/>
        <end position="210"/>
    </location>
</feature>
<evidence type="ECO:0000256" key="1">
    <source>
        <dbReference type="SAM" id="SignalP"/>
    </source>
</evidence>
<comment type="caution">
    <text evidence="3">The sequence shown here is derived from an EMBL/GenBank/DDBJ whole genome shotgun (WGS) entry which is preliminary data.</text>
</comment>
<keyword evidence="4" id="KW-1185">Reference proteome</keyword>
<dbReference type="Proteomes" id="UP000774935">
    <property type="component" value="Unassembled WGS sequence"/>
</dbReference>
<dbReference type="SUPFAM" id="SSF56925">
    <property type="entry name" value="OMPA-like"/>
    <property type="match status" value="1"/>
</dbReference>
<accession>A0ABS6XDE6</accession>
<dbReference type="InterPro" id="IPR025665">
    <property type="entry name" value="Beta-barrel_OMP_2"/>
</dbReference>
<proteinExistence type="predicted"/>
<feature type="domain" description="Outer membrane protein beta-barrel" evidence="2">
    <location>
        <begin position="20"/>
        <end position="186"/>
    </location>
</feature>
<dbReference type="Gene3D" id="2.40.160.20">
    <property type="match status" value="1"/>
</dbReference>
<organism evidence="3 4">
    <name type="scientific">Pontibacter populi</name>
    <dbReference type="NCBI Taxonomy" id="890055"/>
    <lineage>
        <taxon>Bacteria</taxon>
        <taxon>Pseudomonadati</taxon>
        <taxon>Bacteroidota</taxon>
        <taxon>Cytophagia</taxon>
        <taxon>Cytophagales</taxon>
        <taxon>Hymenobacteraceae</taxon>
        <taxon>Pontibacter</taxon>
    </lineage>
</organism>
<evidence type="ECO:0000259" key="2">
    <source>
        <dbReference type="Pfam" id="PF13568"/>
    </source>
</evidence>
<evidence type="ECO:0000313" key="4">
    <source>
        <dbReference type="Proteomes" id="UP000774935"/>
    </source>
</evidence>
<keyword evidence="1" id="KW-0732">Signal</keyword>
<protein>
    <submittedName>
        <fullName evidence="3">PorT family protein</fullName>
    </submittedName>
</protein>
<dbReference type="EMBL" id="JAHWXQ010000003">
    <property type="protein sequence ID" value="MBW3365927.1"/>
    <property type="molecule type" value="Genomic_DNA"/>
</dbReference>
<gene>
    <name evidence="3" type="ORF">KYK27_12775</name>
</gene>
<sequence length="210" mass="22740">MKTKFLLALLFVVGLGFTSMAQSISVGPRIGATFAKINVSDEDDFNDEVKSNTGVQIGAVANVMINDMFSIQPELLLIQKGFKIEDGGEGIRVKTNYLELPVLAKVKFGTEELHGFVTAGPTAGYLMNGKMTMEFDGEEESEDLEFDDTDNRFELGASFGVGLGYKVGAGTLNLDVRYGLGLSSLYETEGDEPKTKNNVFGVSLAYLFSL</sequence>